<proteinExistence type="predicted"/>
<keyword evidence="3" id="KW-1185">Reference proteome</keyword>
<evidence type="ECO:0000256" key="1">
    <source>
        <dbReference type="ARBA" id="ARBA00023118"/>
    </source>
</evidence>
<dbReference type="NCBIfam" id="TIGR01868">
    <property type="entry name" value="casD_Cas5e"/>
    <property type="match status" value="1"/>
</dbReference>
<dbReference type="CDD" id="cd09645">
    <property type="entry name" value="Cas5_I-E"/>
    <property type="match status" value="1"/>
</dbReference>
<sequence length="238" mass="26025">MTSSVFLRLSGPLQSWAGPAVTGNYVHTGTVPTATALRGLIAGALGCPRDRWPEWLTQIEFTVRSDKRARIVDDFHTIGSREDEWDFRRRLAVLQGLRASSAKQLAFKPGVGSTVIARRTYLADAEFLVRITHEGRTEEIDQALAAPRFSTYLGRKAFAPAFPFYLGVGNSALISQVPAIQTSNAEPTKTPAKVGVDVHHLSMGDSARPSIMPVPVVADRASWFAAVERLKLVRRATV</sequence>
<dbReference type="EMBL" id="CP008944">
    <property type="protein sequence ID" value="AIG63468.1"/>
    <property type="molecule type" value="Genomic_DNA"/>
</dbReference>
<dbReference type="Proteomes" id="UP000028504">
    <property type="component" value="Chromosome"/>
</dbReference>
<evidence type="ECO:0000313" key="2">
    <source>
        <dbReference type="EMBL" id="AIG63468.1"/>
    </source>
</evidence>
<dbReference type="RefSeq" id="WP_038604097.1">
    <property type="nucleotide sequence ID" value="NZ_CP008944.1"/>
</dbReference>
<accession>A0ABM5QL37</accession>
<dbReference type="Gene3D" id="3.30.70.2660">
    <property type="match status" value="1"/>
</dbReference>
<name>A0ABM5QL37_9CORY</name>
<protein>
    <submittedName>
        <fullName evidence="2">CRISPR-associated protein</fullName>
    </submittedName>
</protein>
<dbReference type="InterPro" id="IPR013422">
    <property type="entry name" value="CRISPR-assoc_prot_Cas5_N"/>
</dbReference>
<keyword evidence="1" id="KW-0051">Antiviral defense</keyword>
<dbReference type="InterPro" id="IPR010147">
    <property type="entry name" value="CRISPR-assoc_prot_CasD"/>
</dbReference>
<dbReference type="NCBIfam" id="TIGR02593">
    <property type="entry name" value="CRISPR_cas5"/>
    <property type="match status" value="1"/>
</dbReference>
<gene>
    <name evidence="2" type="ORF">CATYP_00810</name>
</gene>
<organism evidence="2 3">
    <name type="scientific">Corynebacterium atypicum</name>
    <dbReference type="NCBI Taxonomy" id="191610"/>
    <lineage>
        <taxon>Bacteria</taxon>
        <taxon>Bacillati</taxon>
        <taxon>Actinomycetota</taxon>
        <taxon>Actinomycetes</taxon>
        <taxon>Mycobacteriales</taxon>
        <taxon>Corynebacteriaceae</taxon>
        <taxon>Corynebacterium</taxon>
    </lineage>
</organism>
<evidence type="ECO:0000313" key="3">
    <source>
        <dbReference type="Proteomes" id="UP000028504"/>
    </source>
</evidence>
<dbReference type="InterPro" id="IPR021124">
    <property type="entry name" value="CRISPR-assoc_prot_Cas5"/>
</dbReference>
<reference evidence="2 3" key="1">
    <citation type="submission" date="2014-07" db="EMBL/GenBank/DDBJ databases">
        <title>Complete genome sequence of Corynebacterium atypicum DSM 44849: identifiction of the mycolic acid biosynthesis genes.</title>
        <authorList>
            <person name="Tippelt A."/>
            <person name="Mollmann S."/>
            <person name="Albersmeier A."/>
            <person name="Jaenicke S."/>
            <person name="Ruckert C."/>
            <person name="Tauch A."/>
        </authorList>
    </citation>
    <scope>NUCLEOTIDE SEQUENCE [LARGE SCALE GENOMIC DNA]</scope>
    <source>
        <strain evidence="2 3">R2070</strain>
    </source>
</reference>
<dbReference type="Pfam" id="PF09704">
    <property type="entry name" value="Cas_Cas5d"/>
    <property type="match status" value="1"/>
</dbReference>